<sequence>MTPIKAPRLSSLPLATAWWRQHGLADRLDSFRACRQPTPRQQPLQRTTDGGVSLGWAGLSTGTKQSLTSSPTTATDRPPDLPLVLVSACLLSYPITYRGTHTSLPALLRPTPLLFLTEVLFKELALVQCVPVCPEVQWLGLPVPRVPLRLVRGSRGTGDARQRGNGWAAAQHSSSAISPSLSMGASDSVAIKDEREVRYLVESSAEDHVLLRYDAPNDTFADQSPSPQLHSAFLAQLLQDLKAVDGIILKSYSPSCGVRDARLYEEAVTPPPSSLCDQHVCNACEHTGKPTSASFTGRRPAASTSAQRRFDLVDGFFTQQLRNFLASMHGVDGGRCADARCHPEAAVPVITCDRLLTDFYTEERLRRVPLAWKVKKRRVAGNASEAAPHLTSLDSFMESVLQHRDWRVSQGRC</sequence>
<dbReference type="AlphaFoldDB" id="E9AWR1"/>
<keyword evidence="2" id="KW-1185">Reference proteome</keyword>
<reference evidence="1 2" key="1">
    <citation type="journal article" date="2011" name="Genome Res.">
        <title>Chromosome and gene copy number variation allow major structural change between species and strains of Leishmania.</title>
        <authorList>
            <person name="Rogers M.B."/>
            <person name="Hilley J.D."/>
            <person name="Dickens N.J."/>
            <person name="Wilkes J."/>
            <person name="Bates P.A."/>
            <person name="Depledge D.P."/>
            <person name="Harris D."/>
            <person name="Her Y."/>
            <person name="Herzyk P."/>
            <person name="Imamura H."/>
            <person name="Otto T.D."/>
            <person name="Sanders M."/>
            <person name="Seeger K."/>
            <person name="Dujardin J.C."/>
            <person name="Berriman M."/>
            <person name="Smith D.F."/>
            <person name="Hertz-Fowler C."/>
            <person name="Mottram J.C."/>
        </authorList>
    </citation>
    <scope>NUCLEOTIDE SEQUENCE [LARGE SCALE GENOMIC DNA]</scope>
    <source>
        <strain evidence="1 2">MHOM/GT/2001/U1103</strain>
    </source>
</reference>
<dbReference type="InterPro" id="IPR007553">
    <property type="entry name" value="2-thiour_desulf"/>
</dbReference>
<dbReference type="Pfam" id="PF04463">
    <property type="entry name" value="2-thiour_desulf"/>
    <property type="match status" value="1"/>
</dbReference>
<proteinExistence type="predicted"/>
<dbReference type="Proteomes" id="UP000007259">
    <property type="component" value="Chromosome 24"/>
</dbReference>
<dbReference type="OMA" id="AWWRQHG"/>
<name>E9AWR1_LEIMU</name>
<dbReference type="PANTHER" id="PTHR30087:SF0">
    <property type="entry name" value="INNER MEMBRANE PROTEIN"/>
    <property type="match status" value="1"/>
</dbReference>
<gene>
    <name evidence="1" type="ORF">LMXM_24_0710</name>
</gene>
<evidence type="ECO:0000313" key="1">
    <source>
        <dbReference type="EMBL" id="CBZ27397.1"/>
    </source>
</evidence>
<dbReference type="RefSeq" id="XP_003875883.1">
    <property type="nucleotide sequence ID" value="XM_003875834.1"/>
</dbReference>
<dbReference type="GeneID" id="13454527"/>
<protein>
    <submittedName>
        <fullName evidence="1">Uncharacterized protein</fullName>
    </submittedName>
</protein>
<evidence type="ECO:0000313" key="2">
    <source>
        <dbReference type="Proteomes" id="UP000007259"/>
    </source>
</evidence>
<dbReference type="KEGG" id="lmi:LMXM_24_0710"/>
<dbReference type="VEuPathDB" id="TriTrypDB:LmxM.24.0710"/>
<dbReference type="EMBL" id="FR799577">
    <property type="protein sequence ID" value="CBZ27397.1"/>
    <property type="molecule type" value="Genomic_DNA"/>
</dbReference>
<dbReference type="OrthoDB" id="273561at2759"/>
<dbReference type="PANTHER" id="PTHR30087">
    <property type="entry name" value="INNER MEMBRANE PROTEIN"/>
    <property type="match status" value="1"/>
</dbReference>
<organism evidence="1 2">
    <name type="scientific">Leishmania mexicana (strain MHOM/GT/2001/U1103)</name>
    <dbReference type="NCBI Taxonomy" id="929439"/>
    <lineage>
        <taxon>Eukaryota</taxon>
        <taxon>Discoba</taxon>
        <taxon>Euglenozoa</taxon>
        <taxon>Kinetoplastea</taxon>
        <taxon>Metakinetoplastina</taxon>
        <taxon>Trypanosomatida</taxon>
        <taxon>Trypanosomatidae</taxon>
        <taxon>Leishmaniinae</taxon>
        <taxon>Leishmania</taxon>
    </lineage>
</organism>
<accession>E9AWR1</accession>
<dbReference type="PhylomeDB" id="E9AWR1"/>